<feature type="non-terminal residue" evidence="2">
    <location>
        <position position="50"/>
    </location>
</feature>
<dbReference type="InterPro" id="IPR013761">
    <property type="entry name" value="SAM/pointed_sf"/>
</dbReference>
<dbReference type="InterPro" id="IPR001660">
    <property type="entry name" value="SAM"/>
</dbReference>
<dbReference type="PANTHER" id="PTHR12301:SF4">
    <property type="entry name" value="SAM DOMAIN-CONTAINING PROTEIN SAMSN-1"/>
    <property type="match status" value="1"/>
</dbReference>
<proteinExistence type="predicted"/>
<comment type="caution">
    <text evidence="2">The sequence shown here is derived from an EMBL/GenBank/DDBJ whole genome shotgun (WGS) entry which is preliminary data.</text>
</comment>
<dbReference type="PROSITE" id="PS50105">
    <property type="entry name" value="SAM_DOMAIN"/>
    <property type="match status" value="1"/>
</dbReference>
<feature type="domain" description="SAM" evidence="1">
    <location>
        <begin position="1"/>
        <end position="49"/>
    </location>
</feature>
<dbReference type="EMBL" id="JAMKFB020000015">
    <property type="protein sequence ID" value="KAL0174598.1"/>
    <property type="molecule type" value="Genomic_DNA"/>
</dbReference>
<evidence type="ECO:0000259" key="1">
    <source>
        <dbReference type="PROSITE" id="PS50105"/>
    </source>
</evidence>
<reference evidence="2 3" key="1">
    <citation type="submission" date="2024-05" db="EMBL/GenBank/DDBJ databases">
        <title>Genome sequencing and assembly of Indian major carp, Cirrhinus mrigala (Hamilton, 1822).</title>
        <authorList>
            <person name="Mohindra V."/>
            <person name="Chowdhury L.M."/>
            <person name="Lal K."/>
            <person name="Jena J.K."/>
        </authorList>
    </citation>
    <scope>NUCLEOTIDE SEQUENCE [LARGE SCALE GENOMIC DNA]</scope>
    <source>
        <strain evidence="2">CM1030</strain>
        <tissue evidence="2">Blood</tissue>
    </source>
</reference>
<dbReference type="AlphaFoldDB" id="A0ABD0PKK9"/>
<dbReference type="SUPFAM" id="SSF47769">
    <property type="entry name" value="SAM/Pointed domain"/>
    <property type="match status" value="1"/>
</dbReference>
<evidence type="ECO:0000313" key="3">
    <source>
        <dbReference type="Proteomes" id="UP001529510"/>
    </source>
</evidence>
<dbReference type="Proteomes" id="UP001529510">
    <property type="component" value="Unassembled WGS sequence"/>
</dbReference>
<name>A0ABD0PKK9_CIRMR</name>
<evidence type="ECO:0000313" key="2">
    <source>
        <dbReference type="EMBL" id="KAL0174598.1"/>
    </source>
</evidence>
<dbReference type="Pfam" id="PF07647">
    <property type="entry name" value="SAM_2"/>
    <property type="match status" value="1"/>
</dbReference>
<dbReference type="PANTHER" id="PTHR12301">
    <property type="entry name" value="SAM-DOMAIN, SH3 AND NUCLEAR LOCALIZATION SIGNALS PROTEIN RELATED"/>
    <property type="match status" value="1"/>
</dbReference>
<keyword evidence="3" id="KW-1185">Reference proteome</keyword>
<sequence length="50" mass="5798">EYASSLLLNGYQTVDDLKHLKERHLIELNVTDPEHRRRLLAASDCLYVTS</sequence>
<protein>
    <recommendedName>
        <fullName evidence="1">SAM domain-containing protein</fullName>
    </recommendedName>
</protein>
<organism evidence="2 3">
    <name type="scientific">Cirrhinus mrigala</name>
    <name type="common">Mrigala</name>
    <dbReference type="NCBI Taxonomy" id="683832"/>
    <lineage>
        <taxon>Eukaryota</taxon>
        <taxon>Metazoa</taxon>
        <taxon>Chordata</taxon>
        <taxon>Craniata</taxon>
        <taxon>Vertebrata</taxon>
        <taxon>Euteleostomi</taxon>
        <taxon>Actinopterygii</taxon>
        <taxon>Neopterygii</taxon>
        <taxon>Teleostei</taxon>
        <taxon>Ostariophysi</taxon>
        <taxon>Cypriniformes</taxon>
        <taxon>Cyprinidae</taxon>
        <taxon>Labeoninae</taxon>
        <taxon>Labeonini</taxon>
        <taxon>Cirrhinus</taxon>
    </lineage>
</organism>
<dbReference type="Gene3D" id="1.10.150.50">
    <property type="entry name" value="Transcription Factor, Ets-1"/>
    <property type="match status" value="1"/>
</dbReference>
<feature type="non-terminal residue" evidence="2">
    <location>
        <position position="1"/>
    </location>
</feature>
<gene>
    <name evidence="2" type="ORF">M9458_030566</name>
</gene>
<accession>A0ABD0PKK9</accession>
<dbReference type="InterPro" id="IPR051725">
    <property type="entry name" value="SAM-SH3_domain_protein"/>
</dbReference>